<gene>
    <name evidence="1" type="ORF">GUJ93_ZPchr0013g34962</name>
</gene>
<evidence type="ECO:0000313" key="1">
    <source>
        <dbReference type="EMBL" id="KAG8098202.1"/>
    </source>
</evidence>
<dbReference type="PANTHER" id="PTHR31267:SF3">
    <property type="entry name" value="OS03G0756700 PROTEIN"/>
    <property type="match status" value="1"/>
</dbReference>
<protein>
    <submittedName>
        <fullName evidence="1">Uncharacterized protein</fullName>
    </submittedName>
</protein>
<organism evidence="1 2">
    <name type="scientific">Zizania palustris</name>
    <name type="common">Northern wild rice</name>
    <dbReference type="NCBI Taxonomy" id="103762"/>
    <lineage>
        <taxon>Eukaryota</taxon>
        <taxon>Viridiplantae</taxon>
        <taxon>Streptophyta</taxon>
        <taxon>Embryophyta</taxon>
        <taxon>Tracheophyta</taxon>
        <taxon>Spermatophyta</taxon>
        <taxon>Magnoliopsida</taxon>
        <taxon>Liliopsida</taxon>
        <taxon>Poales</taxon>
        <taxon>Poaceae</taxon>
        <taxon>BOP clade</taxon>
        <taxon>Oryzoideae</taxon>
        <taxon>Oryzeae</taxon>
        <taxon>Zizaniinae</taxon>
        <taxon>Zizania</taxon>
    </lineage>
</organism>
<reference evidence="1" key="1">
    <citation type="journal article" date="2021" name="bioRxiv">
        <title>Whole Genome Assembly and Annotation of Northern Wild Rice, Zizania palustris L., Supports a Whole Genome Duplication in the Zizania Genus.</title>
        <authorList>
            <person name="Haas M."/>
            <person name="Kono T."/>
            <person name="Macchietto M."/>
            <person name="Millas R."/>
            <person name="McGilp L."/>
            <person name="Shao M."/>
            <person name="Duquette J."/>
            <person name="Hirsch C.N."/>
            <person name="Kimball J."/>
        </authorList>
    </citation>
    <scope>NUCLEOTIDE SEQUENCE</scope>
    <source>
        <tissue evidence="1">Fresh leaf tissue</tissue>
    </source>
</reference>
<dbReference type="AlphaFoldDB" id="A0A8J6BW58"/>
<name>A0A8J6BW58_ZIZPA</name>
<reference evidence="1" key="2">
    <citation type="submission" date="2021-02" db="EMBL/GenBank/DDBJ databases">
        <authorList>
            <person name="Kimball J.A."/>
            <person name="Haas M.W."/>
            <person name="Macchietto M."/>
            <person name="Kono T."/>
            <person name="Duquette J."/>
            <person name="Shao M."/>
        </authorList>
    </citation>
    <scope>NUCLEOTIDE SEQUENCE</scope>
    <source>
        <tissue evidence="1">Fresh leaf tissue</tissue>
    </source>
</reference>
<dbReference type="Proteomes" id="UP000729402">
    <property type="component" value="Unassembled WGS sequence"/>
</dbReference>
<evidence type="ECO:0000313" key="2">
    <source>
        <dbReference type="Proteomes" id="UP000729402"/>
    </source>
</evidence>
<dbReference type="OrthoDB" id="1926238at2759"/>
<comment type="caution">
    <text evidence="1">The sequence shown here is derived from an EMBL/GenBank/DDBJ whole genome shotgun (WGS) entry which is preliminary data.</text>
</comment>
<keyword evidence="2" id="KW-1185">Reference proteome</keyword>
<sequence length="771" mass="86357">MVYGYKKHVKSKTAISYLVDRYSLTGPMACSIKGHQIIHIASASLEEHPYEVVHINKYISLNQWWSHIIRLQCRSSEYTEMLAKADESSITDLPVTQTPVPELGLNSASAALGECHQFDRFLRPLWLGQFEGMQMQNDNLDIVHRRIPSNASCLDLAEDITSYDTDSYDDRTISFGSSCSTIPGTYPYISPLQRNDPIAGTRDGRWTALMEESLEVSNSNNGLNEDCSDLTSVIQNFQDKPSSELRLPHQRGATRSHICQHRDGLHSAEWTTGEKLHGLYESEEQMEIDSLLNSFSAMSDADAFSQTYEIFHKSEIFVNLDKKDRLEESVATTCFNNTVPYMQAGAPESATSDGSSCPQHCHSSSQTIGLFCTSASQWETTPSSVLPLPFCRPNPMNSLWESGDRLPTDEHILPHEQQSASCGTRYEFTDNVVNPVLEFTTILDGQSCPERTYTCHDGSVVTNGVWEERPDMTENCPLHGVCSSNHTGHLEMQQPMTQIAHVVLPALGLSDNPNSSFARGTELNKVELTREYSTIQNHLGLDSFERNDVAHPESFEENVSENICSKAAEHQCNGYSQVYSEYTTTKNGTVVPQAQKRLALTTSLIHYILPVLPARLLASSAVDSSETIVYQTSRLALSDAFNPVLSFVNASNNFLQSESMLQNQTSTSEKEDNKILSEVLETFTIRFVELESSFSRVEKTTTFQDLASEIRDMERLSILHHFVKLHKYSRLHEDDISNSRPKPCRSTIRKHAGVVAAPVDSLNSIRCRFLN</sequence>
<dbReference type="PANTHER" id="PTHR31267">
    <property type="entry name" value="DENTIN SIALOPHOSPHOPROTEIN-LIKE PROTEIN"/>
    <property type="match status" value="1"/>
</dbReference>
<accession>A0A8J6BW58</accession>
<proteinExistence type="predicted"/>
<dbReference type="EMBL" id="JAAALK010000079">
    <property type="protein sequence ID" value="KAG8098202.1"/>
    <property type="molecule type" value="Genomic_DNA"/>
</dbReference>